<proteinExistence type="predicted"/>
<dbReference type="OrthoDB" id="2013972at2759"/>
<evidence type="ECO:0000313" key="2">
    <source>
        <dbReference type="EMBL" id="CAF0886008.1"/>
    </source>
</evidence>
<evidence type="ECO:0000259" key="1">
    <source>
        <dbReference type="Pfam" id="PF01170"/>
    </source>
</evidence>
<dbReference type="GO" id="GO:0030488">
    <property type="term" value="P:tRNA methylation"/>
    <property type="evidence" value="ECO:0007669"/>
    <property type="project" value="TreeGrafter"/>
</dbReference>
<dbReference type="InterPro" id="IPR029063">
    <property type="entry name" value="SAM-dependent_MTases_sf"/>
</dbReference>
<dbReference type="Pfam" id="PF01170">
    <property type="entry name" value="UPF0020"/>
    <property type="match status" value="1"/>
</dbReference>
<organism evidence="2 3">
    <name type="scientific">Brachionus calyciflorus</name>
    <dbReference type="NCBI Taxonomy" id="104777"/>
    <lineage>
        <taxon>Eukaryota</taxon>
        <taxon>Metazoa</taxon>
        <taxon>Spiralia</taxon>
        <taxon>Gnathifera</taxon>
        <taxon>Rotifera</taxon>
        <taxon>Eurotatoria</taxon>
        <taxon>Monogononta</taxon>
        <taxon>Pseudotrocha</taxon>
        <taxon>Ploima</taxon>
        <taxon>Brachionidae</taxon>
        <taxon>Brachionus</taxon>
    </lineage>
</organism>
<dbReference type="GO" id="GO:0043527">
    <property type="term" value="C:tRNA methyltransferase complex"/>
    <property type="evidence" value="ECO:0007669"/>
    <property type="project" value="UniProtKB-ARBA"/>
</dbReference>
<dbReference type="Proteomes" id="UP000663879">
    <property type="component" value="Unassembled WGS sequence"/>
</dbReference>
<dbReference type="SUPFAM" id="SSF53335">
    <property type="entry name" value="S-adenosyl-L-methionine-dependent methyltransferases"/>
    <property type="match status" value="1"/>
</dbReference>
<reference evidence="2" key="1">
    <citation type="submission" date="2021-02" db="EMBL/GenBank/DDBJ databases">
        <authorList>
            <person name="Nowell W R."/>
        </authorList>
    </citation>
    <scope>NUCLEOTIDE SEQUENCE</scope>
    <source>
        <strain evidence="2">Ploen Becks lab</strain>
    </source>
</reference>
<gene>
    <name evidence="2" type="ORF">OXX778_LOCUS10663</name>
</gene>
<protein>
    <recommendedName>
        <fullName evidence="1">Ribosomal RNA large subunit methyltransferase K/L-like methyltransferase domain-containing protein</fullName>
    </recommendedName>
</protein>
<dbReference type="Gene3D" id="3.40.50.150">
    <property type="entry name" value="Vaccinia Virus protein VP39"/>
    <property type="match status" value="1"/>
</dbReference>
<dbReference type="InterPro" id="IPR000241">
    <property type="entry name" value="RlmKL-like_Mtase"/>
</dbReference>
<accession>A0A813YLV0</accession>
<comment type="caution">
    <text evidence="2">The sequence shown here is derived from an EMBL/GenBank/DDBJ whole genome shotgun (WGS) entry which is preliminary data.</text>
</comment>
<keyword evidence="3" id="KW-1185">Reference proteome</keyword>
<dbReference type="EMBL" id="CAJNOC010001717">
    <property type="protein sequence ID" value="CAF0886008.1"/>
    <property type="molecule type" value="Genomic_DNA"/>
</dbReference>
<dbReference type="PANTHER" id="PTHR14911:SF1">
    <property type="entry name" value="THUMP DOMAIN-CONTAINING PROTEIN 2"/>
    <property type="match status" value="1"/>
</dbReference>
<name>A0A813YLV0_9BILA</name>
<dbReference type="PANTHER" id="PTHR14911">
    <property type="entry name" value="THUMP DOMAIN-CONTAINING"/>
    <property type="match status" value="1"/>
</dbReference>
<dbReference type="AlphaFoldDB" id="A0A813YLV0"/>
<feature type="domain" description="Ribosomal RNA large subunit methyltransferase K/L-like methyltransferase" evidence="1">
    <location>
        <begin position="198"/>
        <end position="355"/>
    </location>
</feature>
<sequence length="394" mass="45739">MNKYYFTHGRGLYEFAKNELDILALSLKNESNFSYKVDVCDYIEGKLLFETNLDLKNLLKLTTIERLFFSIIFKKFDNCEISSKTILDNITESLDLNPSDKRFMFVLDNYNEKKDEILENNSKKFRNVIKYRIDCKLTGKWRSNSDLKTKIIDCITNNLSQHNFEVDLSSPNFVISCHLSEIALVLGIPVTNLPLSFRNTIKNIGLRSTICSAMIQLSEILENYDNILILDPFCGKSTILCEMMHQYKDRKNIFYLCSDCDSKQIDFSVDNCNAIKNSENLISDFICSNLFKNSKFPFKDDIFDLIITDLPFGKNHPVKFFQNQQDFYVTILSEFNRLVNKSKGFCVLLVNSKEMSILEHTLSQKENEWFLISKYLVSLGETSAYLTKISRSKS</sequence>
<dbReference type="CDD" id="cd02440">
    <property type="entry name" value="AdoMet_MTases"/>
    <property type="match status" value="1"/>
</dbReference>
<dbReference type="GO" id="GO:0016423">
    <property type="term" value="F:tRNA (guanine) methyltransferase activity"/>
    <property type="evidence" value="ECO:0007669"/>
    <property type="project" value="TreeGrafter"/>
</dbReference>
<evidence type="ECO:0000313" key="3">
    <source>
        <dbReference type="Proteomes" id="UP000663879"/>
    </source>
</evidence>